<protein>
    <submittedName>
        <fullName evidence="1">Uncharacterized protein</fullName>
    </submittedName>
</protein>
<reference evidence="1 2" key="1">
    <citation type="submission" date="2016-09" db="EMBL/GenBank/DDBJ databases">
        <title>The draft genome of Dichanthelium oligosanthes: A C3 panicoid grass species.</title>
        <authorList>
            <person name="Studer A.J."/>
            <person name="Schnable J.C."/>
            <person name="Brutnell T.P."/>
        </authorList>
    </citation>
    <scope>NUCLEOTIDE SEQUENCE [LARGE SCALE GENOMIC DNA]</scope>
    <source>
        <strain evidence="2">cv. Kellogg 1175</strain>
        <tissue evidence="1">Leaf</tissue>
    </source>
</reference>
<name>A0A1E5VA06_9POAL</name>
<dbReference type="EMBL" id="LWDX02046588">
    <property type="protein sequence ID" value="OEL21983.1"/>
    <property type="molecule type" value="Genomic_DNA"/>
</dbReference>
<feature type="non-terminal residue" evidence="1">
    <location>
        <position position="1"/>
    </location>
</feature>
<comment type="caution">
    <text evidence="1">The sequence shown here is derived from an EMBL/GenBank/DDBJ whole genome shotgun (WGS) entry which is preliminary data.</text>
</comment>
<accession>A0A1E5VA06</accession>
<dbReference type="AlphaFoldDB" id="A0A1E5VA06"/>
<keyword evidence="2" id="KW-1185">Reference proteome</keyword>
<dbReference type="Proteomes" id="UP000095767">
    <property type="component" value="Unassembled WGS sequence"/>
</dbReference>
<proteinExistence type="predicted"/>
<dbReference type="OrthoDB" id="690733at2759"/>
<evidence type="ECO:0000313" key="1">
    <source>
        <dbReference type="EMBL" id="OEL21983.1"/>
    </source>
</evidence>
<sequence>LPPGSRGMPLVGETFEFFTASPTLELPPFFKRGLER</sequence>
<organism evidence="1 2">
    <name type="scientific">Dichanthelium oligosanthes</name>
    <dbReference type="NCBI Taxonomy" id="888268"/>
    <lineage>
        <taxon>Eukaryota</taxon>
        <taxon>Viridiplantae</taxon>
        <taxon>Streptophyta</taxon>
        <taxon>Embryophyta</taxon>
        <taxon>Tracheophyta</taxon>
        <taxon>Spermatophyta</taxon>
        <taxon>Magnoliopsida</taxon>
        <taxon>Liliopsida</taxon>
        <taxon>Poales</taxon>
        <taxon>Poaceae</taxon>
        <taxon>PACMAD clade</taxon>
        <taxon>Panicoideae</taxon>
        <taxon>Panicodae</taxon>
        <taxon>Paniceae</taxon>
        <taxon>Dichantheliinae</taxon>
        <taxon>Dichanthelium</taxon>
    </lineage>
</organism>
<evidence type="ECO:0000313" key="2">
    <source>
        <dbReference type="Proteomes" id="UP000095767"/>
    </source>
</evidence>
<gene>
    <name evidence="1" type="ORF">BAE44_0017000</name>
</gene>